<dbReference type="InterPro" id="IPR025330">
    <property type="entry name" value="DUF4236"/>
</dbReference>
<feature type="region of interest" description="Disordered" evidence="1">
    <location>
        <begin position="26"/>
        <end position="71"/>
    </location>
</feature>
<feature type="compositionally biased region" description="Low complexity" evidence="1">
    <location>
        <begin position="43"/>
        <end position="54"/>
    </location>
</feature>
<feature type="compositionally biased region" description="Basic residues" evidence="1">
    <location>
        <begin position="55"/>
        <end position="71"/>
    </location>
</feature>
<protein>
    <submittedName>
        <fullName evidence="3">DUF4236 domain-containing protein</fullName>
    </submittedName>
</protein>
<keyword evidence="4" id="KW-1185">Reference proteome</keyword>
<accession>A0ABS3XN66</accession>
<reference evidence="3 4" key="1">
    <citation type="submission" date="2021-02" db="EMBL/GenBank/DDBJ databases">
        <title>Streptomyces spirodelae sp. nov., isolated from duckweed.</title>
        <authorList>
            <person name="Saimee Y."/>
            <person name="Duangmal K."/>
        </authorList>
    </citation>
    <scope>NUCLEOTIDE SEQUENCE [LARGE SCALE GENOMIC DNA]</scope>
    <source>
        <strain evidence="3 4">DSM 42105</strain>
    </source>
</reference>
<evidence type="ECO:0000256" key="1">
    <source>
        <dbReference type="SAM" id="MobiDB-lite"/>
    </source>
</evidence>
<feature type="domain" description="DUF4236" evidence="2">
    <location>
        <begin position="5"/>
        <end position="53"/>
    </location>
</feature>
<dbReference type="GeneID" id="96257111"/>
<comment type="caution">
    <text evidence="3">The sequence shown here is derived from an EMBL/GenBank/DDBJ whole genome shotgun (WGS) entry which is preliminary data.</text>
</comment>
<sequence length="71" mass="8259">MGLAHRKSFRLLPGVRMNVRRRSVSFVTGGRHSPRRSRRSLGRRTSLLQLPGSLGRRRSTRRLGRSRTIRH</sequence>
<evidence type="ECO:0000313" key="4">
    <source>
        <dbReference type="Proteomes" id="UP000721954"/>
    </source>
</evidence>
<feature type="compositionally biased region" description="Basic residues" evidence="1">
    <location>
        <begin position="32"/>
        <end position="42"/>
    </location>
</feature>
<name>A0ABS3XN66_9ACTN</name>
<dbReference type="RefSeq" id="WP_209208730.1">
    <property type="nucleotide sequence ID" value="NZ_JAFFZM010000001.1"/>
</dbReference>
<evidence type="ECO:0000259" key="2">
    <source>
        <dbReference type="Pfam" id="PF14020"/>
    </source>
</evidence>
<organism evidence="3 4">
    <name type="scientific">Streptomyces smyrnaeus</name>
    <dbReference type="NCBI Taxonomy" id="1387713"/>
    <lineage>
        <taxon>Bacteria</taxon>
        <taxon>Bacillati</taxon>
        <taxon>Actinomycetota</taxon>
        <taxon>Actinomycetes</taxon>
        <taxon>Kitasatosporales</taxon>
        <taxon>Streptomycetaceae</taxon>
        <taxon>Streptomyces</taxon>
    </lineage>
</organism>
<dbReference type="Pfam" id="PF14020">
    <property type="entry name" value="DUF4236"/>
    <property type="match status" value="1"/>
</dbReference>
<evidence type="ECO:0000313" key="3">
    <source>
        <dbReference type="EMBL" id="MBO8196845.1"/>
    </source>
</evidence>
<dbReference type="Proteomes" id="UP000721954">
    <property type="component" value="Unassembled WGS sequence"/>
</dbReference>
<gene>
    <name evidence="3" type="ORF">JW613_00745</name>
</gene>
<dbReference type="EMBL" id="JAFFZM010000001">
    <property type="protein sequence ID" value="MBO8196845.1"/>
    <property type="molecule type" value="Genomic_DNA"/>
</dbReference>
<proteinExistence type="predicted"/>